<evidence type="ECO:0000256" key="2">
    <source>
        <dbReference type="ARBA" id="ARBA00023015"/>
    </source>
</evidence>
<dbReference type="InterPro" id="IPR058163">
    <property type="entry name" value="LysR-type_TF_proteobact-type"/>
</dbReference>
<sequence length="301" mass="33303">MQLTRANLADFMYFLAVARHLSFSRAGLEVGISPSALSHAIKALEARLGVRLLNRTTRNVTLTAAGQELLASIREPIDRIDQAMEVLNRYRDEPTGRIRLNVFSDAALLLLAPVLPLFGERYPDIEVDISISNSMVDVVEGGFDAGMRFGATVPEGMIAHRLSPDVRWLVAGTPDYLRKWGTPVHPEDLKQHRCLKFKVGTGKLYDWEFEKEGVQLAVPVFGGVILDETRIAIALACEGSGLIYAAEPILAPYVKSGSLKLVLEDWACVSPGFHIYYSSYRQQPLGLRLLIDMIRDIAPLG</sequence>
<evidence type="ECO:0000256" key="3">
    <source>
        <dbReference type="ARBA" id="ARBA00023125"/>
    </source>
</evidence>
<dbReference type="EMBL" id="MDEN01000065">
    <property type="protein sequence ID" value="OCX17495.1"/>
    <property type="molecule type" value="Genomic_DNA"/>
</dbReference>
<comment type="caution">
    <text evidence="6">The sequence shown here is derived from an EMBL/GenBank/DDBJ whole genome shotgun (WGS) entry which is preliminary data.</text>
</comment>
<evidence type="ECO:0000259" key="5">
    <source>
        <dbReference type="PROSITE" id="PS50931"/>
    </source>
</evidence>
<dbReference type="Proteomes" id="UP000095143">
    <property type="component" value="Unassembled WGS sequence"/>
</dbReference>
<accession>A0A1C2DS88</accession>
<evidence type="ECO:0000313" key="7">
    <source>
        <dbReference type="Proteomes" id="UP000095143"/>
    </source>
</evidence>
<evidence type="ECO:0000256" key="4">
    <source>
        <dbReference type="ARBA" id="ARBA00023163"/>
    </source>
</evidence>
<dbReference type="SUPFAM" id="SSF46785">
    <property type="entry name" value="Winged helix' DNA-binding domain"/>
    <property type="match status" value="1"/>
</dbReference>
<dbReference type="PROSITE" id="PS50931">
    <property type="entry name" value="HTH_LYSR"/>
    <property type="match status" value="1"/>
</dbReference>
<dbReference type="Gene3D" id="1.10.10.10">
    <property type="entry name" value="Winged helix-like DNA-binding domain superfamily/Winged helix DNA-binding domain"/>
    <property type="match status" value="1"/>
</dbReference>
<dbReference type="GO" id="GO:0043565">
    <property type="term" value="F:sequence-specific DNA binding"/>
    <property type="evidence" value="ECO:0007669"/>
    <property type="project" value="TreeGrafter"/>
</dbReference>
<dbReference type="AlphaFoldDB" id="A0A1C2DS88"/>
<dbReference type="Pfam" id="PF03466">
    <property type="entry name" value="LysR_substrate"/>
    <property type="match status" value="1"/>
</dbReference>
<dbReference type="GO" id="GO:0003700">
    <property type="term" value="F:DNA-binding transcription factor activity"/>
    <property type="evidence" value="ECO:0007669"/>
    <property type="project" value="InterPro"/>
</dbReference>
<dbReference type="PANTHER" id="PTHR30537">
    <property type="entry name" value="HTH-TYPE TRANSCRIPTIONAL REGULATOR"/>
    <property type="match status" value="1"/>
</dbReference>
<reference evidence="6 7" key="1">
    <citation type="submission" date="2016-08" db="EMBL/GenBank/DDBJ databases">
        <title>Whole genome sequence of Pseudomonas graminis strain UASWS1507, a potential biological control agent for agriculture.</title>
        <authorList>
            <person name="Crovadore J."/>
            <person name="Calmin G."/>
            <person name="Chablais R."/>
            <person name="Cochard B."/>
            <person name="Lefort F."/>
        </authorList>
    </citation>
    <scope>NUCLEOTIDE SEQUENCE [LARGE SCALE GENOMIC DNA]</scope>
    <source>
        <strain evidence="6 7">UASWS1507</strain>
    </source>
</reference>
<dbReference type="SUPFAM" id="SSF53850">
    <property type="entry name" value="Periplasmic binding protein-like II"/>
    <property type="match status" value="1"/>
</dbReference>
<keyword evidence="3" id="KW-0238">DNA-binding</keyword>
<dbReference type="PANTHER" id="PTHR30537:SF1">
    <property type="entry name" value="HTH-TYPE TRANSCRIPTIONAL REGULATOR PGRR"/>
    <property type="match status" value="1"/>
</dbReference>
<dbReference type="InterPro" id="IPR036388">
    <property type="entry name" value="WH-like_DNA-bd_sf"/>
</dbReference>
<evidence type="ECO:0000256" key="1">
    <source>
        <dbReference type="ARBA" id="ARBA00009437"/>
    </source>
</evidence>
<dbReference type="Gene3D" id="3.40.190.290">
    <property type="match status" value="1"/>
</dbReference>
<dbReference type="GO" id="GO:0006351">
    <property type="term" value="P:DNA-templated transcription"/>
    <property type="evidence" value="ECO:0007669"/>
    <property type="project" value="TreeGrafter"/>
</dbReference>
<dbReference type="RefSeq" id="WP_065990892.1">
    <property type="nucleotide sequence ID" value="NZ_MDEN01000065.1"/>
</dbReference>
<dbReference type="FunFam" id="1.10.10.10:FF:000001">
    <property type="entry name" value="LysR family transcriptional regulator"/>
    <property type="match status" value="1"/>
</dbReference>
<dbReference type="OrthoDB" id="9813056at2"/>
<name>A0A1C2DS88_9PSED</name>
<gene>
    <name evidence="6" type="ORF">BBI10_18315</name>
</gene>
<dbReference type="Pfam" id="PF00126">
    <property type="entry name" value="HTH_1"/>
    <property type="match status" value="1"/>
</dbReference>
<keyword evidence="2" id="KW-0805">Transcription regulation</keyword>
<proteinExistence type="inferred from homology"/>
<dbReference type="InterPro" id="IPR005119">
    <property type="entry name" value="LysR_subst-bd"/>
</dbReference>
<evidence type="ECO:0000313" key="6">
    <source>
        <dbReference type="EMBL" id="OCX17495.1"/>
    </source>
</evidence>
<organism evidence="6 7">
    <name type="scientific">Pseudomonas graminis</name>
    <dbReference type="NCBI Taxonomy" id="158627"/>
    <lineage>
        <taxon>Bacteria</taxon>
        <taxon>Pseudomonadati</taxon>
        <taxon>Pseudomonadota</taxon>
        <taxon>Gammaproteobacteria</taxon>
        <taxon>Pseudomonadales</taxon>
        <taxon>Pseudomonadaceae</taxon>
        <taxon>Pseudomonas</taxon>
    </lineage>
</organism>
<dbReference type="InterPro" id="IPR036390">
    <property type="entry name" value="WH_DNA-bd_sf"/>
</dbReference>
<feature type="domain" description="HTH lysR-type" evidence="5">
    <location>
        <begin position="7"/>
        <end position="63"/>
    </location>
</feature>
<dbReference type="InterPro" id="IPR000847">
    <property type="entry name" value="LysR_HTH_N"/>
</dbReference>
<comment type="similarity">
    <text evidence="1">Belongs to the LysR transcriptional regulatory family.</text>
</comment>
<keyword evidence="4" id="KW-0804">Transcription</keyword>
<protein>
    <submittedName>
        <fullName evidence="6">LysR family transcriptional regulator</fullName>
    </submittedName>
</protein>